<evidence type="ECO:0008006" key="2">
    <source>
        <dbReference type="Google" id="ProtNLM"/>
    </source>
</evidence>
<accession>N1R2G3</accession>
<dbReference type="InterPro" id="IPR036047">
    <property type="entry name" value="F-box-like_dom_sf"/>
</dbReference>
<dbReference type="PANTHER" id="PTHR34709:SF81">
    <property type="entry name" value="F-BOX DOMAIN-CONTAINING PROTEIN"/>
    <property type="match status" value="1"/>
</dbReference>
<sequence>MDEVVERHHGRRPELRGLSGGGGADLISALPTDLLLQVLVRLRCARAAARTGVLSRRWRGLWSRLPDLTFRDVAPGPLLAVLSSLGPGGASLSLLDIRVPLQHRATVRADQTSSLLRAAARLSPAALRFATSQCLEEPFVDVDLSHYFQRAASIELRGQHLRFADPRWEPPALESLSLAGCLIDLAVLIPLCPRLRVLRAAGVFVGNDAITVLSSSLQELVVESNSTVTHHIHVEAPLLKQLMMSFHISGELNVSISAPMLEKVTWRCLYSKVTAGLGLWGLSGVRLLMEESNVQWVLPRVHVLCLLILAKYSHSDPNEELRFAEEIEKHMITDFSTLELHLTTLEHAFGAFLLRLLRMHRIRTATRSLKISLHRFEVCFSIQGLNSGEYTTH</sequence>
<dbReference type="SUPFAM" id="SSF81383">
    <property type="entry name" value="F-box domain"/>
    <property type="match status" value="1"/>
</dbReference>
<dbReference type="PANTHER" id="PTHR34709">
    <property type="entry name" value="OS10G0396666 PROTEIN"/>
    <property type="match status" value="1"/>
</dbReference>
<dbReference type="AlphaFoldDB" id="N1R2G3"/>
<name>N1R2G3_AEGTA</name>
<evidence type="ECO:0000313" key="1">
    <source>
        <dbReference type="EnsemblPlants" id="EMT19488"/>
    </source>
</evidence>
<reference evidence="1" key="1">
    <citation type="submission" date="2015-06" db="UniProtKB">
        <authorList>
            <consortium name="EnsemblPlants"/>
        </authorList>
    </citation>
    <scope>IDENTIFICATION</scope>
</reference>
<dbReference type="InterPro" id="IPR055312">
    <property type="entry name" value="FBL15-like"/>
</dbReference>
<protein>
    <recommendedName>
        <fullName evidence="2">F-box domain-containing protein</fullName>
    </recommendedName>
</protein>
<organism evidence="1">
    <name type="scientific">Aegilops tauschii</name>
    <name type="common">Tausch's goatgrass</name>
    <name type="synonym">Aegilops squarrosa</name>
    <dbReference type="NCBI Taxonomy" id="37682"/>
    <lineage>
        <taxon>Eukaryota</taxon>
        <taxon>Viridiplantae</taxon>
        <taxon>Streptophyta</taxon>
        <taxon>Embryophyta</taxon>
        <taxon>Tracheophyta</taxon>
        <taxon>Spermatophyta</taxon>
        <taxon>Magnoliopsida</taxon>
        <taxon>Liliopsida</taxon>
        <taxon>Poales</taxon>
        <taxon>Poaceae</taxon>
        <taxon>BOP clade</taxon>
        <taxon>Pooideae</taxon>
        <taxon>Triticodae</taxon>
        <taxon>Triticeae</taxon>
        <taxon>Triticinae</taxon>
        <taxon>Aegilops</taxon>
    </lineage>
</organism>
<dbReference type="EnsemblPlants" id="EMT19488">
    <property type="protein sequence ID" value="EMT19488"/>
    <property type="gene ID" value="F775_04544"/>
</dbReference>
<proteinExistence type="predicted"/>